<name>A0A645BIQ4_9ZZZZ</name>
<evidence type="ECO:0000313" key="1">
    <source>
        <dbReference type="EMBL" id="MPM65247.1"/>
    </source>
</evidence>
<dbReference type="AlphaFoldDB" id="A0A645BIQ4"/>
<reference evidence="1" key="1">
    <citation type="submission" date="2019-08" db="EMBL/GenBank/DDBJ databases">
        <authorList>
            <person name="Kucharzyk K."/>
            <person name="Murdoch R.W."/>
            <person name="Higgins S."/>
            <person name="Loffler F."/>
        </authorList>
    </citation>
    <scope>NUCLEOTIDE SEQUENCE</scope>
</reference>
<gene>
    <name evidence="1" type="ORF">SDC9_112142</name>
</gene>
<proteinExistence type="predicted"/>
<accession>A0A645BIQ4</accession>
<dbReference type="EMBL" id="VSSQ01020414">
    <property type="protein sequence ID" value="MPM65247.1"/>
    <property type="molecule type" value="Genomic_DNA"/>
</dbReference>
<protein>
    <submittedName>
        <fullName evidence="1">Uncharacterized protein</fullName>
    </submittedName>
</protein>
<comment type="caution">
    <text evidence="1">The sequence shown here is derived from an EMBL/GenBank/DDBJ whole genome shotgun (WGS) entry which is preliminary data.</text>
</comment>
<sequence length="47" mass="5115">MISDHRDRLLIAVSGTTLPRGAGWCEVNELTLSLTLDNGLICTFVVL</sequence>
<organism evidence="1">
    <name type="scientific">bioreactor metagenome</name>
    <dbReference type="NCBI Taxonomy" id="1076179"/>
    <lineage>
        <taxon>unclassified sequences</taxon>
        <taxon>metagenomes</taxon>
        <taxon>ecological metagenomes</taxon>
    </lineage>
</organism>